<name>A0A0K2UH09_LEPSM</name>
<accession>A0A0K2UH09</accession>
<protein>
    <submittedName>
        <fullName evidence="1">Uncharacterized protein</fullName>
    </submittedName>
</protein>
<proteinExistence type="predicted"/>
<dbReference type="AlphaFoldDB" id="A0A0K2UH09"/>
<evidence type="ECO:0000313" key="1">
    <source>
        <dbReference type="EMBL" id="CDW37355.1"/>
    </source>
</evidence>
<reference evidence="1" key="1">
    <citation type="submission" date="2014-05" db="EMBL/GenBank/DDBJ databases">
        <authorList>
            <person name="Chronopoulou M."/>
        </authorList>
    </citation>
    <scope>NUCLEOTIDE SEQUENCE</scope>
    <source>
        <tissue evidence="1">Whole organism</tissue>
    </source>
</reference>
<sequence length="37" mass="4444">MTYKFIGKSRYLYHAEITIRVMILCLSPNQCYTFLLL</sequence>
<organism evidence="1">
    <name type="scientific">Lepeophtheirus salmonis</name>
    <name type="common">Salmon louse</name>
    <name type="synonym">Caligus salmonis</name>
    <dbReference type="NCBI Taxonomy" id="72036"/>
    <lineage>
        <taxon>Eukaryota</taxon>
        <taxon>Metazoa</taxon>
        <taxon>Ecdysozoa</taxon>
        <taxon>Arthropoda</taxon>
        <taxon>Crustacea</taxon>
        <taxon>Multicrustacea</taxon>
        <taxon>Hexanauplia</taxon>
        <taxon>Copepoda</taxon>
        <taxon>Siphonostomatoida</taxon>
        <taxon>Caligidae</taxon>
        <taxon>Lepeophtheirus</taxon>
    </lineage>
</organism>
<dbReference type="EMBL" id="HACA01019994">
    <property type="protein sequence ID" value="CDW37355.1"/>
    <property type="molecule type" value="Transcribed_RNA"/>
</dbReference>